<accession>R9ZQ21</accession>
<keyword evidence="2" id="KW-0496">Mitochondrion</keyword>
<dbReference type="EMBL" id="KC814614">
    <property type="protein sequence ID" value="AGO44106.1"/>
    <property type="molecule type" value="Genomic_DNA"/>
</dbReference>
<sequence length="57" mass="6889">MPQMSPMWWLLLEVWFFVSFMSCCSCVYWELFVESLASPKVFMKVPVFKEGDYVYDM</sequence>
<gene>
    <name evidence="2" type="primary">atp8</name>
</gene>
<evidence type="ECO:0000256" key="1">
    <source>
        <dbReference type="SAM" id="SignalP"/>
    </source>
</evidence>
<dbReference type="AlphaFoldDB" id="R9ZQ21"/>
<organism evidence="2">
    <name type="scientific">Haematopinus apri</name>
    <dbReference type="NCBI Taxonomy" id="1348091"/>
    <lineage>
        <taxon>Eukaryota</taxon>
        <taxon>Metazoa</taxon>
        <taxon>Ecdysozoa</taxon>
        <taxon>Arthropoda</taxon>
        <taxon>Hexapoda</taxon>
        <taxon>Insecta</taxon>
        <taxon>Pterygota</taxon>
        <taxon>Neoptera</taxon>
        <taxon>Paraneoptera</taxon>
        <taxon>Psocodea</taxon>
        <taxon>Troctomorpha</taxon>
        <taxon>Phthiraptera</taxon>
        <taxon>Anoplura</taxon>
        <taxon>Haematopinidae</taxon>
        <taxon>Haematopinus</taxon>
    </lineage>
</organism>
<reference evidence="2" key="1">
    <citation type="journal article" date="2013" name="Genome Biol. Evol.">
        <title>Substantial Variation in the Extent of Mitochondrial Genome Fragmentation among Blood-Sucking Lice of Mammals.</title>
        <authorList>
            <person name="Jiang H."/>
            <person name="Barker S.C."/>
            <person name="Shao R."/>
        </authorList>
    </citation>
    <scope>NUCLEOTIDE SEQUENCE</scope>
    <source>
        <strain evidence="2">B2418</strain>
    </source>
</reference>
<protein>
    <submittedName>
        <fullName evidence="2">ATP synthase F0 subunit 8</fullName>
    </submittedName>
</protein>
<feature type="chain" id="PRO_5004484170" evidence="1">
    <location>
        <begin position="27"/>
        <end position="57"/>
    </location>
</feature>
<evidence type="ECO:0000313" key="2">
    <source>
        <dbReference type="EMBL" id="AGO44106.1"/>
    </source>
</evidence>
<geneLocation type="mitochondrion" evidence="2"/>
<proteinExistence type="predicted"/>
<feature type="signal peptide" evidence="1">
    <location>
        <begin position="1"/>
        <end position="26"/>
    </location>
</feature>
<keyword evidence="1" id="KW-0732">Signal</keyword>
<name>R9ZQ21_9NEOP</name>